<feature type="transmembrane region" description="Helical" evidence="1">
    <location>
        <begin position="12"/>
        <end position="36"/>
    </location>
</feature>
<dbReference type="Proteomes" id="UP000199759">
    <property type="component" value="Unassembled WGS sequence"/>
</dbReference>
<protein>
    <submittedName>
        <fullName evidence="2">Uncharacterized protein</fullName>
    </submittedName>
</protein>
<gene>
    <name evidence="2" type="ORF">SAMN04488568_12317</name>
</gene>
<organism evidence="2 3">
    <name type="scientific">Maricaulis salignorans</name>
    <dbReference type="NCBI Taxonomy" id="144026"/>
    <lineage>
        <taxon>Bacteria</taxon>
        <taxon>Pseudomonadati</taxon>
        <taxon>Pseudomonadota</taxon>
        <taxon>Alphaproteobacteria</taxon>
        <taxon>Maricaulales</taxon>
        <taxon>Maricaulaceae</taxon>
        <taxon>Maricaulis</taxon>
    </lineage>
</organism>
<dbReference type="STRING" id="144026.SAMN04488568_12317"/>
<keyword evidence="1" id="KW-0812">Transmembrane</keyword>
<evidence type="ECO:0000313" key="3">
    <source>
        <dbReference type="Proteomes" id="UP000199759"/>
    </source>
</evidence>
<name>A0A1G9W8P7_9PROT</name>
<proteinExistence type="predicted"/>
<dbReference type="EMBL" id="FNHG01000023">
    <property type="protein sequence ID" value="SDM80819.1"/>
    <property type="molecule type" value="Genomic_DNA"/>
</dbReference>
<evidence type="ECO:0000313" key="2">
    <source>
        <dbReference type="EMBL" id="SDM80819.1"/>
    </source>
</evidence>
<evidence type="ECO:0000256" key="1">
    <source>
        <dbReference type="SAM" id="Phobius"/>
    </source>
</evidence>
<keyword evidence="3" id="KW-1185">Reference proteome</keyword>
<dbReference type="AlphaFoldDB" id="A0A1G9W8P7"/>
<keyword evidence="1" id="KW-0472">Membrane</keyword>
<accession>A0A1G9W8P7</accession>
<reference evidence="2 3" key="1">
    <citation type="submission" date="2016-10" db="EMBL/GenBank/DDBJ databases">
        <authorList>
            <person name="de Groot N.N."/>
        </authorList>
    </citation>
    <scope>NUCLEOTIDE SEQUENCE [LARGE SCALE GENOMIC DNA]</scope>
    <source>
        <strain evidence="2 3">DSM 16077</strain>
    </source>
</reference>
<keyword evidence="1" id="KW-1133">Transmembrane helix</keyword>
<sequence>MDFQELLELPDIAGLLAVAPVIGIAAWILLTAVLWRNGFGDLFERFIRPRWSMTQRAATLLMIPGRALLLTLVAGLGAGLTTLGLLINLGVILNLVRAGKLLLAG</sequence>